<keyword evidence="3" id="KW-1185">Reference proteome</keyword>
<protein>
    <recommendedName>
        <fullName evidence="4">DUF2798 domain-containing protein</fullName>
    </recommendedName>
</protein>
<proteinExistence type="predicted"/>
<dbReference type="InterPro" id="IPR021529">
    <property type="entry name" value="DUF2798"/>
</dbReference>
<dbReference type="RefSeq" id="WP_182670630.1">
    <property type="nucleotide sequence ID" value="NZ_JACHTE010000011.1"/>
</dbReference>
<organism evidence="2 3">
    <name type="scientific">Marilutibacter penaei</name>
    <dbReference type="NCBI Taxonomy" id="2759900"/>
    <lineage>
        <taxon>Bacteria</taxon>
        <taxon>Pseudomonadati</taxon>
        <taxon>Pseudomonadota</taxon>
        <taxon>Gammaproteobacteria</taxon>
        <taxon>Lysobacterales</taxon>
        <taxon>Lysobacteraceae</taxon>
        <taxon>Marilutibacter</taxon>
    </lineage>
</organism>
<reference evidence="2 3" key="1">
    <citation type="submission" date="2020-07" db="EMBL/GenBank/DDBJ databases">
        <authorList>
            <person name="Xu S."/>
            <person name="Li A."/>
        </authorList>
    </citation>
    <scope>NUCLEOTIDE SEQUENCE [LARGE SCALE GENOMIC DNA]</scope>
    <source>
        <strain evidence="2 3">SG-8</strain>
    </source>
</reference>
<sequence>MLSPRLLQRVYFPMMLSALSVLAVIAVMVVREGLVAGRVEAWMALWVLASVLGLPLLMLVAPALDGLRRLARSRDNVPDAGGSIP</sequence>
<name>A0A7W3U639_9GAMM</name>
<dbReference type="AlphaFoldDB" id="A0A7W3U639"/>
<comment type="caution">
    <text evidence="2">The sequence shown here is derived from an EMBL/GenBank/DDBJ whole genome shotgun (WGS) entry which is preliminary data.</text>
</comment>
<keyword evidence="1" id="KW-0472">Membrane</keyword>
<feature type="transmembrane region" description="Helical" evidence="1">
    <location>
        <begin position="42"/>
        <end position="64"/>
    </location>
</feature>
<feature type="transmembrane region" description="Helical" evidence="1">
    <location>
        <begin position="12"/>
        <end position="30"/>
    </location>
</feature>
<dbReference type="Proteomes" id="UP000552587">
    <property type="component" value="Unassembled WGS sequence"/>
</dbReference>
<evidence type="ECO:0000256" key="1">
    <source>
        <dbReference type="SAM" id="Phobius"/>
    </source>
</evidence>
<keyword evidence="1" id="KW-1133">Transmembrane helix</keyword>
<evidence type="ECO:0008006" key="4">
    <source>
        <dbReference type="Google" id="ProtNLM"/>
    </source>
</evidence>
<gene>
    <name evidence="2" type="ORF">H4F99_14255</name>
</gene>
<dbReference type="EMBL" id="JACHTE010000011">
    <property type="protein sequence ID" value="MBB1089644.1"/>
    <property type="molecule type" value="Genomic_DNA"/>
</dbReference>
<keyword evidence="1" id="KW-0812">Transmembrane</keyword>
<evidence type="ECO:0000313" key="2">
    <source>
        <dbReference type="EMBL" id="MBB1089644.1"/>
    </source>
</evidence>
<dbReference type="Pfam" id="PF11391">
    <property type="entry name" value="DUF2798"/>
    <property type="match status" value="1"/>
</dbReference>
<accession>A0A7W3U639</accession>
<evidence type="ECO:0000313" key="3">
    <source>
        <dbReference type="Proteomes" id="UP000552587"/>
    </source>
</evidence>